<reference evidence="1 2" key="1">
    <citation type="journal article" date="2018" name="Mol. Biol. Evol.">
        <title>Broad Genomic Sampling Reveals a Smut Pathogenic Ancestry of the Fungal Clade Ustilaginomycotina.</title>
        <authorList>
            <person name="Kijpornyongpan T."/>
            <person name="Mondo S.J."/>
            <person name="Barry K."/>
            <person name="Sandor L."/>
            <person name="Lee J."/>
            <person name="Lipzen A."/>
            <person name="Pangilinan J."/>
            <person name="LaButti K."/>
            <person name="Hainaut M."/>
            <person name="Henrissat B."/>
            <person name="Grigoriev I.V."/>
            <person name="Spatafora J.W."/>
            <person name="Aime M.C."/>
        </authorList>
    </citation>
    <scope>NUCLEOTIDE SEQUENCE [LARGE SCALE GENOMIC DNA]</scope>
    <source>
        <strain evidence="1 2">SA 807</strain>
    </source>
</reference>
<gene>
    <name evidence="1" type="ORF">IE53DRAFT_388063</name>
</gene>
<protein>
    <submittedName>
        <fullName evidence="1">Glycosyl transferase</fullName>
    </submittedName>
</protein>
<organism evidence="1 2">
    <name type="scientific">Violaceomyces palustris</name>
    <dbReference type="NCBI Taxonomy" id="1673888"/>
    <lineage>
        <taxon>Eukaryota</taxon>
        <taxon>Fungi</taxon>
        <taxon>Dikarya</taxon>
        <taxon>Basidiomycota</taxon>
        <taxon>Ustilaginomycotina</taxon>
        <taxon>Ustilaginomycetes</taxon>
        <taxon>Violaceomycetales</taxon>
        <taxon>Violaceomycetaceae</taxon>
        <taxon>Violaceomyces</taxon>
    </lineage>
</organism>
<evidence type="ECO:0000313" key="2">
    <source>
        <dbReference type="Proteomes" id="UP000245626"/>
    </source>
</evidence>
<dbReference type="EMBL" id="KZ820017">
    <property type="protein sequence ID" value="PWN49693.1"/>
    <property type="molecule type" value="Genomic_DNA"/>
</dbReference>
<keyword evidence="1" id="KW-0808">Transferase</keyword>
<evidence type="ECO:0000313" key="1">
    <source>
        <dbReference type="EMBL" id="PWN49693.1"/>
    </source>
</evidence>
<name>A0ACD0NV44_9BASI</name>
<proteinExistence type="predicted"/>
<dbReference type="Proteomes" id="UP000245626">
    <property type="component" value="Unassembled WGS sequence"/>
</dbReference>
<accession>A0ACD0NV44</accession>
<keyword evidence="2" id="KW-1185">Reference proteome</keyword>
<sequence length="368" mass="42413">MVTYSLKFPRPSIRLIAGGFFLTLLLFYSLRHSYSLRNTLSYATRPLWDSEKGSPQQYLPHLYAEGLPPNDTSACLRHGWKPRSTQPKLIDAVIFSVEIELLEIRLRELWDVVDTFVILESGHTFTGNSKNYTFAENRARFTQYESKISYSSVPGRTLRSGEDEFQLEGEMRTAVSAHINSLPDSGDRPLVLMSDVDEIPARHTLALLKACESPLPLHLQLRNYVYSYEFVTDFRSWRAQVHEWVKGSTWYHHGKSSDKILSDSGWHCSFCFARISDFAFKMTSYSHSDRLYGNPHWRSFLDPARIQERICQGKDLFDMLPEAYSWSELFEHWNGATQTKSAVHIPKPVIEDPKKFGFLLPGGCKRDP</sequence>